<organism evidence="1 2">
    <name type="scientific">Pandoraea cepalis</name>
    <dbReference type="NCBI Taxonomy" id="2508294"/>
    <lineage>
        <taxon>Bacteria</taxon>
        <taxon>Pseudomonadati</taxon>
        <taxon>Pseudomonadota</taxon>
        <taxon>Betaproteobacteria</taxon>
        <taxon>Burkholderiales</taxon>
        <taxon>Burkholderiaceae</taxon>
        <taxon>Pandoraea</taxon>
    </lineage>
</organism>
<gene>
    <name evidence="1" type="ORF">PCE31107_02964</name>
</gene>
<dbReference type="RefSeq" id="WP_150609384.1">
    <property type="nucleotide sequence ID" value="NZ_CABPRY010000006.1"/>
</dbReference>
<accession>A0A5E4W287</accession>
<name>A0A5E4W287_9BURK</name>
<sequence length="165" mass="18676">MNSNNGSTAQWMDCRVVFSATKDGRRADNIEITGSMACFDRKKDLSEQAGAAVADWLSRKERIHGHSYHDAEITYLEVQTPDGRYLNATRHGWGVLDDSLRRRAIEQSGYSIRNGGLMHSWYALLPGETEINQDEDNHNYIGFFSSEEELIEEVYERVVGETAAV</sequence>
<dbReference type="AlphaFoldDB" id="A0A5E4W287"/>
<protein>
    <submittedName>
        <fullName evidence="1">Uncharacterized protein</fullName>
    </submittedName>
</protein>
<evidence type="ECO:0000313" key="2">
    <source>
        <dbReference type="Proteomes" id="UP000396788"/>
    </source>
</evidence>
<evidence type="ECO:0000313" key="1">
    <source>
        <dbReference type="EMBL" id="VVE17340.1"/>
    </source>
</evidence>
<dbReference type="EMBL" id="CABPRY010000006">
    <property type="protein sequence ID" value="VVE17340.1"/>
    <property type="molecule type" value="Genomic_DNA"/>
</dbReference>
<proteinExistence type="predicted"/>
<reference evidence="1 2" key="1">
    <citation type="submission" date="2019-08" db="EMBL/GenBank/DDBJ databases">
        <authorList>
            <person name="Peeters C."/>
        </authorList>
    </citation>
    <scope>NUCLEOTIDE SEQUENCE [LARGE SCALE GENOMIC DNA]</scope>
    <source>
        <strain evidence="1 2">LMG 31107</strain>
    </source>
</reference>
<dbReference type="Proteomes" id="UP000396788">
    <property type="component" value="Unassembled WGS sequence"/>
</dbReference>